<dbReference type="EMBL" id="MTYJ01000021">
    <property type="protein sequence ID" value="OQV21736.1"/>
    <property type="molecule type" value="Genomic_DNA"/>
</dbReference>
<feature type="domain" description="PPPDE" evidence="4">
    <location>
        <begin position="3"/>
        <end position="147"/>
    </location>
</feature>
<evidence type="ECO:0000256" key="2">
    <source>
        <dbReference type="ARBA" id="ARBA00022670"/>
    </source>
</evidence>
<keyword evidence="2" id="KW-0645">Protease</keyword>
<organism evidence="5 6">
    <name type="scientific">Hypsibius exemplaris</name>
    <name type="common">Freshwater tardigrade</name>
    <dbReference type="NCBI Taxonomy" id="2072580"/>
    <lineage>
        <taxon>Eukaryota</taxon>
        <taxon>Metazoa</taxon>
        <taxon>Ecdysozoa</taxon>
        <taxon>Tardigrada</taxon>
        <taxon>Eutardigrada</taxon>
        <taxon>Parachela</taxon>
        <taxon>Hypsibioidea</taxon>
        <taxon>Hypsibiidae</taxon>
        <taxon>Hypsibius</taxon>
    </lineage>
</organism>
<dbReference type="SMART" id="SM01179">
    <property type="entry name" value="DUF862"/>
    <property type="match status" value="1"/>
</dbReference>
<evidence type="ECO:0000313" key="6">
    <source>
        <dbReference type="Proteomes" id="UP000192578"/>
    </source>
</evidence>
<reference evidence="6" key="1">
    <citation type="submission" date="2017-01" db="EMBL/GenBank/DDBJ databases">
        <title>Comparative genomics of anhydrobiosis in the tardigrade Hypsibius dujardini.</title>
        <authorList>
            <person name="Yoshida Y."/>
            <person name="Koutsovoulos G."/>
            <person name="Laetsch D."/>
            <person name="Stevens L."/>
            <person name="Kumar S."/>
            <person name="Horikawa D."/>
            <person name="Ishino K."/>
            <person name="Komine S."/>
            <person name="Tomita M."/>
            <person name="Blaxter M."/>
            <person name="Arakawa K."/>
        </authorList>
    </citation>
    <scope>NUCLEOTIDE SEQUENCE [LARGE SCALE GENOMIC DNA]</scope>
    <source>
        <strain evidence="6">Z151</strain>
    </source>
</reference>
<dbReference type="InterPro" id="IPR008580">
    <property type="entry name" value="PPPDE_dom"/>
</dbReference>
<dbReference type="Gene3D" id="3.90.1720.30">
    <property type="entry name" value="PPPDE domains"/>
    <property type="match status" value="1"/>
</dbReference>
<evidence type="ECO:0000256" key="1">
    <source>
        <dbReference type="ARBA" id="ARBA00008140"/>
    </source>
</evidence>
<keyword evidence="6" id="KW-1185">Reference proteome</keyword>
<dbReference type="PROSITE" id="PS51858">
    <property type="entry name" value="PPPDE"/>
    <property type="match status" value="1"/>
</dbReference>
<evidence type="ECO:0000259" key="4">
    <source>
        <dbReference type="PROSITE" id="PS51858"/>
    </source>
</evidence>
<comment type="caution">
    <text evidence="5">The sequence shown here is derived from an EMBL/GenBank/DDBJ whole genome shotgun (WGS) entry which is preliminary data.</text>
</comment>
<gene>
    <name evidence="5" type="ORF">BV898_04314</name>
</gene>
<dbReference type="AlphaFoldDB" id="A0A1W0X2L5"/>
<protein>
    <submittedName>
        <fullName evidence="5">Desumoylating isopeptidase 2</fullName>
    </submittedName>
</protein>
<dbReference type="OrthoDB" id="412286at2759"/>
<dbReference type="GO" id="GO:0101005">
    <property type="term" value="F:deubiquitinase activity"/>
    <property type="evidence" value="ECO:0007669"/>
    <property type="project" value="TreeGrafter"/>
</dbReference>
<dbReference type="GO" id="GO:0006508">
    <property type="term" value="P:proteolysis"/>
    <property type="evidence" value="ECO:0007669"/>
    <property type="project" value="UniProtKB-KW"/>
</dbReference>
<name>A0A1W0X2L5_HYPEX</name>
<comment type="similarity">
    <text evidence="1">Belongs to the DeSI family.</text>
</comment>
<dbReference type="Proteomes" id="UP000192578">
    <property type="component" value="Unassembled WGS sequence"/>
</dbReference>
<evidence type="ECO:0000256" key="3">
    <source>
        <dbReference type="ARBA" id="ARBA00022801"/>
    </source>
</evidence>
<dbReference type="PANTHER" id="PTHR12378:SF80">
    <property type="entry name" value="IP06716P-RELATED"/>
    <property type="match status" value="1"/>
</dbReference>
<sequence>MRTPVYAHIYDLFWTNNYTYNLGVGFYHSGVEVYGKEIGFGGHPFAFSGLFEKPPKDMDELGPNFRFKETVLLGYTDFTESDIDEMMRGLSQEWYGNSYHLVTRNCNHFSSELAKLLCGQEVPAWVNRFATMGSRVPFVQRWLPQEWLTPVALDFTIQDMLGEDIQDPEHLKLITFCNKIPVHLRRHS</sequence>
<dbReference type="PANTHER" id="PTHR12378">
    <property type="entry name" value="DESUMOYLATING ISOPEPTIDASE"/>
    <property type="match status" value="1"/>
</dbReference>
<dbReference type="InterPro" id="IPR042266">
    <property type="entry name" value="PPPDE_sf"/>
</dbReference>
<proteinExistence type="inferred from homology"/>
<accession>A0A1W0X2L5</accession>
<dbReference type="Pfam" id="PF05903">
    <property type="entry name" value="Peptidase_C97"/>
    <property type="match status" value="1"/>
</dbReference>
<evidence type="ECO:0000313" key="5">
    <source>
        <dbReference type="EMBL" id="OQV21736.1"/>
    </source>
</evidence>
<dbReference type="GO" id="GO:0016579">
    <property type="term" value="P:protein deubiquitination"/>
    <property type="evidence" value="ECO:0007669"/>
    <property type="project" value="TreeGrafter"/>
</dbReference>
<keyword evidence="3" id="KW-0378">Hydrolase</keyword>